<name>A0ABM4WP77_COFAR</name>
<gene>
    <name evidence="4" type="primary">LOC140036186</name>
</gene>
<keyword evidence="3" id="KW-1185">Reference proteome</keyword>
<dbReference type="InterPro" id="IPR052940">
    <property type="entry name" value="Carb_Esterase_6"/>
</dbReference>
<dbReference type="Proteomes" id="UP001652660">
    <property type="component" value="Chromosome 2e"/>
</dbReference>
<dbReference type="GeneID" id="140036186"/>
<evidence type="ECO:0000313" key="4">
    <source>
        <dbReference type="RefSeq" id="XP_071933590.1"/>
    </source>
</evidence>
<reference evidence="4" key="1">
    <citation type="submission" date="2025-08" db="UniProtKB">
        <authorList>
            <consortium name="RefSeq"/>
        </authorList>
    </citation>
    <scope>IDENTIFICATION</scope>
    <source>
        <tissue evidence="4">Leaves</tissue>
    </source>
</reference>
<dbReference type="Gene3D" id="3.40.50.1110">
    <property type="entry name" value="SGNH hydrolase"/>
    <property type="match status" value="1"/>
</dbReference>
<dbReference type="InterPro" id="IPR005181">
    <property type="entry name" value="SASA"/>
</dbReference>
<evidence type="ECO:0000256" key="1">
    <source>
        <dbReference type="ARBA" id="ARBA00022801"/>
    </source>
</evidence>
<accession>A0ABM4WP77</accession>
<dbReference type="InterPro" id="IPR036514">
    <property type="entry name" value="SGNH_hydro_sf"/>
</dbReference>
<dbReference type="RefSeq" id="XP_071933590.1">
    <property type="nucleotide sequence ID" value="XM_072077489.1"/>
</dbReference>
<proteinExistence type="predicted"/>
<evidence type="ECO:0000313" key="3">
    <source>
        <dbReference type="Proteomes" id="UP001652660"/>
    </source>
</evidence>
<feature type="domain" description="Sialate O-acetylesterase" evidence="2">
    <location>
        <begin position="14"/>
        <end position="150"/>
    </location>
</feature>
<dbReference type="PANTHER" id="PTHR31988">
    <property type="entry name" value="ESTERASE, PUTATIVE (DUF303)-RELATED"/>
    <property type="match status" value="1"/>
</dbReference>
<dbReference type="SUPFAM" id="SSF52266">
    <property type="entry name" value="SGNH hydrolase"/>
    <property type="match status" value="1"/>
</dbReference>
<dbReference type="Pfam" id="PF03629">
    <property type="entry name" value="SASA"/>
    <property type="match status" value="1"/>
</dbReference>
<protein>
    <submittedName>
        <fullName evidence="4">Probable carbohydrate esterase At4g34215</fullName>
    </submittedName>
</protein>
<organism evidence="3 4">
    <name type="scientific">Coffea arabica</name>
    <name type="common">Arabian coffee</name>
    <dbReference type="NCBI Taxonomy" id="13443"/>
    <lineage>
        <taxon>Eukaryota</taxon>
        <taxon>Viridiplantae</taxon>
        <taxon>Streptophyta</taxon>
        <taxon>Embryophyta</taxon>
        <taxon>Tracheophyta</taxon>
        <taxon>Spermatophyta</taxon>
        <taxon>Magnoliopsida</taxon>
        <taxon>eudicotyledons</taxon>
        <taxon>Gunneridae</taxon>
        <taxon>Pentapetalae</taxon>
        <taxon>asterids</taxon>
        <taxon>lamiids</taxon>
        <taxon>Gentianales</taxon>
        <taxon>Rubiaceae</taxon>
        <taxon>Ixoroideae</taxon>
        <taxon>Gardenieae complex</taxon>
        <taxon>Bertiereae - Coffeeae clade</taxon>
        <taxon>Coffeeae</taxon>
        <taxon>Coffea</taxon>
    </lineage>
</organism>
<sequence length="192" mass="20753">MSNFRVIRYFYPPLIGLVPSAISGTKIINWQKGSVAYNQLVARAEAAGKSGGAIDTLVWYQGESDTVAKADADAYEGRFQQFIADLRADLFFRVGLASGIGNFTEEVRQVQLKNGVPNSRVVDAKGFPLQNDTVYLSTSAQVGLGQNLAAFPFQTQKGLNLGLGLTKLNGFGSDQRNPIKTLSIDMLKGEDA</sequence>
<dbReference type="PANTHER" id="PTHR31988:SF15">
    <property type="entry name" value="ESTERASE, PUTATIVE (DUF303)-RELATED"/>
    <property type="match status" value="1"/>
</dbReference>
<evidence type="ECO:0000259" key="2">
    <source>
        <dbReference type="Pfam" id="PF03629"/>
    </source>
</evidence>
<keyword evidence="1" id="KW-0378">Hydrolase</keyword>